<keyword evidence="3" id="KW-0560">Oxidoreductase</keyword>
<evidence type="ECO:0000313" key="8">
    <source>
        <dbReference type="Proteomes" id="UP000462055"/>
    </source>
</evidence>
<comment type="similarity">
    <text evidence="1 4">Belongs to the short-chain dehydrogenases/reductases (SDR) family.</text>
</comment>
<dbReference type="InterPro" id="IPR036291">
    <property type="entry name" value="NAD(P)-bd_dom_sf"/>
</dbReference>
<dbReference type="PROSITE" id="PS00061">
    <property type="entry name" value="ADH_SHORT"/>
    <property type="match status" value="1"/>
</dbReference>
<dbReference type="Gene3D" id="3.40.50.720">
    <property type="entry name" value="NAD(P)-binding Rossmann-like Domain"/>
    <property type="match status" value="1"/>
</dbReference>
<feature type="region of interest" description="Disordered" evidence="5">
    <location>
        <begin position="1"/>
        <end position="23"/>
    </location>
</feature>
<dbReference type="EMBL" id="WBMS02000035">
    <property type="protein sequence ID" value="MWA05227.1"/>
    <property type="molecule type" value="Genomic_DNA"/>
</dbReference>
<dbReference type="InterPro" id="IPR002347">
    <property type="entry name" value="SDR_fam"/>
</dbReference>
<proteinExistence type="inferred from homology"/>
<reference evidence="7" key="1">
    <citation type="submission" date="2019-12" db="EMBL/GenBank/DDBJ databases">
        <title>Actinomadura physcomitrii sp. nov., a novel actinomycete isolated from moss [Physcomitrium sphaericum (Ludw) Fuernr].</title>
        <authorList>
            <person name="Zhuang X."/>
        </authorList>
    </citation>
    <scope>NUCLEOTIDE SEQUENCE [LARGE SCALE GENOMIC DNA]</scope>
    <source>
        <strain evidence="7">LD22</strain>
    </source>
</reference>
<evidence type="ECO:0000256" key="3">
    <source>
        <dbReference type="ARBA" id="ARBA00023002"/>
    </source>
</evidence>
<evidence type="ECO:0000259" key="6">
    <source>
        <dbReference type="SMART" id="SM00822"/>
    </source>
</evidence>
<evidence type="ECO:0000256" key="2">
    <source>
        <dbReference type="ARBA" id="ARBA00022857"/>
    </source>
</evidence>
<dbReference type="PRINTS" id="PR00080">
    <property type="entry name" value="SDRFAMILY"/>
</dbReference>
<dbReference type="GO" id="GO:0016491">
    <property type="term" value="F:oxidoreductase activity"/>
    <property type="evidence" value="ECO:0007669"/>
    <property type="project" value="UniProtKB-KW"/>
</dbReference>
<gene>
    <name evidence="7" type="ORF">F8568_033660</name>
</gene>
<dbReference type="PANTHER" id="PTHR43391">
    <property type="entry name" value="RETINOL DEHYDROGENASE-RELATED"/>
    <property type="match status" value="1"/>
</dbReference>
<dbReference type="Pfam" id="PF00106">
    <property type="entry name" value="adh_short"/>
    <property type="match status" value="1"/>
</dbReference>
<dbReference type="SUPFAM" id="SSF51735">
    <property type="entry name" value="NAD(P)-binding Rossmann-fold domains"/>
    <property type="match status" value="1"/>
</dbReference>
<name>A0A6I4MMP2_9ACTN</name>
<feature type="domain" description="Ketoreductase" evidence="6">
    <location>
        <begin position="29"/>
        <end position="203"/>
    </location>
</feature>
<accession>A0A6I4MMP2</accession>
<dbReference type="PANTHER" id="PTHR43391:SF14">
    <property type="entry name" value="DEHYDROGENASE_REDUCTASE SDR FAMILY PROTEIN 7-LIKE"/>
    <property type="match status" value="1"/>
</dbReference>
<organism evidence="7 8">
    <name type="scientific">Actinomadura physcomitrii</name>
    <dbReference type="NCBI Taxonomy" id="2650748"/>
    <lineage>
        <taxon>Bacteria</taxon>
        <taxon>Bacillati</taxon>
        <taxon>Actinomycetota</taxon>
        <taxon>Actinomycetes</taxon>
        <taxon>Streptosporangiales</taxon>
        <taxon>Thermomonosporaceae</taxon>
        <taxon>Actinomadura</taxon>
    </lineage>
</organism>
<dbReference type="InterPro" id="IPR057326">
    <property type="entry name" value="KR_dom"/>
</dbReference>
<dbReference type="AlphaFoldDB" id="A0A6I4MMP2"/>
<keyword evidence="8" id="KW-1185">Reference proteome</keyword>
<comment type="caution">
    <text evidence="7">The sequence shown here is derived from an EMBL/GenBank/DDBJ whole genome shotgun (WGS) entry which is preliminary data.</text>
</comment>
<evidence type="ECO:0000313" key="7">
    <source>
        <dbReference type="EMBL" id="MWA05227.1"/>
    </source>
</evidence>
<dbReference type="InterPro" id="IPR020904">
    <property type="entry name" value="Sc_DH/Rdtase_CS"/>
</dbReference>
<dbReference type="PRINTS" id="PR00081">
    <property type="entry name" value="GDHRDH"/>
</dbReference>
<sequence length="295" mass="30489">MAAGHHVAAVPQGRPARPPGPDIGGPVSKVIAITGAARGIGLATARALKARGAAVVIGDIDEAAVNEAGESLGVAAFPLDVTARESFEAFLANAEDAAGPLDVLVNNAGIMPIGPVTGESDADARRCLDVNVHGVMLGTKLALGRMLPRGRGHVINVASVAGVLPTPGLALYNASKSAVVAFTEAARLEVQGTGVHVSAVLPTFTNTELIAGTRSPKGMRNCEPEEIAAAVAGLIARPRPQVVVPKALGRRIRLGALLPDRLRQAVSRRYGLDTLFLDYDPEARKPYNARIRSTP</sequence>
<protein>
    <submittedName>
        <fullName evidence="7">SDR family NAD(P)-dependent oxidoreductase</fullName>
    </submittedName>
</protein>
<dbReference type="CDD" id="cd05233">
    <property type="entry name" value="SDR_c"/>
    <property type="match status" value="1"/>
</dbReference>
<dbReference type="NCBIfam" id="NF005878">
    <property type="entry name" value="PRK07825.1"/>
    <property type="match status" value="1"/>
</dbReference>
<keyword evidence="2" id="KW-0521">NADP</keyword>
<dbReference type="SMART" id="SM00822">
    <property type="entry name" value="PKS_KR"/>
    <property type="match status" value="1"/>
</dbReference>
<evidence type="ECO:0000256" key="1">
    <source>
        <dbReference type="ARBA" id="ARBA00006484"/>
    </source>
</evidence>
<dbReference type="Proteomes" id="UP000462055">
    <property type="component" value="Unassembled WGS sequence"/>
</dbReference>
<evidence type="ECO:0000256" key="5">
    <source>
        <dbReference type="SAM" id="MobiDB-lite"/>
    </source>
</evidence>
<evidence type="ECO:0000256" key="4">
    <source>
        <dbReference type="RuleBase" id="RU000363"/>
    </source>
</evidence>